<proteinExistence type="predicted"/>
<dbReference type="KEGG" id="bhk:B4U37_13605"/>
<keyword evidence="3" id="KW-1185">Reference proteome</keyword>
<evidence type="ECO:0000313" key="2">
    <source>
        <dbReference type="EMBL" id="TYS74428.1"/>
    </source>
</evidence>
<accession>A0A1Y0CNX2</accession>
<dbReference type="Gene3D" id="2.60.120.40">
    <property type="match status" value="1"/>
</dbReference>
<protein>
    <recommendedName>
        <fullName evidence="5">C1q domain-containing protein</fullName>
    </recommendedName>
</protein>
<dbReference type="EMBL" id="VTET01000001">
    <property type="protein sequence ID" value="TYS74428.1"/>
    <property type="molecule type" value="Genomic_DNA"/>
</dbReference>
<evidence type="ECO:0000313" key="1">
    <source>
        <dbReference type="EMBL" id="ART77018.1"/>
    </source>
</evidence>
<dbReference type="Proteomes" id="UP000195573">
    <property type="component" value="Chromosome"/>
</dbReference>
<dbReference type="RefSeq" id="WP_088018664.1">
    <property type="nucleotide sequence ID" value="NZ_CP020880.1"/>
</dbReference>
<reference evidence="2 4" key="2">
    <citation type="submission" date="2019-08" db="EMBL/GenBank/DDBJ databases">
        <title>Bacillus genomes from the desert of Cuatro Cienegas, Coahuila.</title>
        <authorList>
            <person name="Olmedo-Alvarez G."/>
        </authorList>
    </citation>
    <scope>NUCLEOTIDE SEQUENCE [LARGE SCALE GENOMIC DNA]</scope>
    <source>
        <strain evidence="2 4">CH98b_3T</strain>
    </source>
</reference>
<name>A0A1Y0CNX2_9BACI</name>
<dbReference type="AlphaFoldDB" id="A0A1Y0CNX2"/>
<organism evidence="2 4">
    <name type="scientific">Sutcliffiella horikoshii</name>
    <dbReference type="NCBI Taxonomy" id="79883"/>
    <lineage>
        <taxon>Bacteria</taxon>
        <taxon>Bacillati</taxon>
        <taxon>Bacillota</taxon>
        <taxon>Bacilli</taxon>
        <taxon>Bacillales</taxon>
        <taxon>Bacillaceae</taxon>
        <taxon>Sutcliffiella</taxon>
    </lineage>
</organism>
<dbReference type="OrthoDB" id="2662674at2"/>
<dbReference type="GeneID" id="96739453"/>
<reference evidence="1 3" key="1">
    <citation type="submission" date="2017-04" db="EMBL/GenBank/DDBJ databases">
        <title>Complete Genome Sequence of the Bacillus horikoshii 20a strain from Cuatro Cienegas, Coahuila, Mexico.</title>
        <authorList>
            <person name="Zarza E."/>
            <person name="Alcaraz L.D."/>
            <person name="Aguilar-Salinas B."/>
            <person name="Islas A."/>
            <person name="Olmedo-Alvarez G."/>
        </authorList>
    </citation>
    <scope>NUCLEOTIDE SEQUENCE [LARGE SCALE GENOMIC DNA]</scope>
    <source>
        <strain evidence="1 3">20a</strain>
    </source>
</reference>
<evidence type="ECO:0008006" key="5">
    <source>
        <dbReference type="Google" id="ProtNLM"/>
    </source>
</evidence>
<evidence type="ECO:0000313" key="4">
    <source>
        <dbReference type="Proteomes" id="UP000324517"/>
    </source>
</evidence>
<dbReference type="InterPro" id="IPR008983">
    <property type="entry name" value="Tumour_necrosis_fac-like_dom"/>
</dbReference>
<dbReference type="SUPFAM" id="SSF49842">
    <property type="entry name" value="TNF-like"/>
    <property type="match status" value="1"/>
</dbReference>
<gene>
    <name evidence="1" type="ORF">B4U37_13605</name>
    <name evidence="2" type="ORF">FZC75_01630</name>
</gene>
<evidence type="ECO:0000313" key="3">
    <source>
        <dbReference type="Proteomes" id="UP000195573"/>
    </source>
</evidence>
<dbReference type="Proteomes" id="UP000324517">
    <property type="component" value="Unassembled WGS sequence"/>
</dbReference>
<sequence length="149" mass="17043">MRNDEFAQAFRAINTEPQEVIEADTFYKVLFQDEQFDFGDIYNPNSSTFVPQQDGVYYVSSIVTFLATSNENPYRVRLEIRVNGTSVSADNDYWDEFAFSNAVQVSTVLFLEADDIVEVYLTSTVPGRINLNSTTQPSFSTRFEASKFY</sequence>
<dbReference type="EMBL" id="CP020880">
    <property type="protein sequence ID" value="ART77018.1"/>
    <property type="molecule type" value="Genomic_DNA"/>
</dbReference>